<dbReference type="EMBL" id="JBHTBE010000001">
    <property type="protein sequence ID" value="MFC7268884.1"/>
    <property type="molecule type" value="Genomic_DNA"/>
</dbReference>
<protein>
    <submittedName>
        <fullName evidence="4">FAD-binding dehydrogenase</fullName>
    </submittedName>
</protein>
<dbReference type="PIRSF" id="PIRSF036654">
    <property type="entry name" value="UCP036654"/>
    <property type="match status" value="1"/>
</dbReference>
<dbReference type="NCBIfam" id="NF009472">
    <property type="entry name" value="PRK12834.1"/>
    <property type="match status" value="1"/>
</dbReference>
<proteinExistence type="predicted"/>
<keyword evidence="5" id="KW-1185">Reference proteome</keyword>
<dbReference type="RefSeq" id="WP_262873755.1">
    <property type="nucleotide sequence ID" value="NZ_BAABKW010000002.1"/>
</dbReference>
<sequence length="554" mass="59089">MTTATHSADLLVIGWGLAGLVAASEAAALGKRVVIVDQEPRTNLGGQAWWSFGGLFFIDSPEQRRLGIKDSLELARQDWFGNAGFDREEDAWPKRWAEAYLQFAHTEKRAWLREKGVGFFPIVGWAERGGYTALGPGNSVPRFHITWGTGPGLVAPFQAAVEKAEAEGRVTILPRHKVTAITMADGVVTGASGDVLGASDAQRGVATSREVVGSFEVTAAATLVSSGGIGGNHDLVRKQWPARLGTAPETMITGVPAYVDGSMYPVAEGAGARLINGDRMWHYVEGIQNWDPVWPQHGIRILPGPSSVWLDATGTRLPVPLFPGFDTLGTLAHLRQTGHDHSWFVLSQKIIEKEFTLSGSEQNPDLTGKDVQLLVKSRLGKGASGPVQAFMDRGADFVVRDTLDDLIAGMKALPGGEALDGDRVRREVEARDREIDNDFTKDAQIAMLRSARAFTGDKIIRTAKPHRILDPESGPLIAVKLHVLTRKSLGGIETDLDGRALGADGAPIPGLYAAGEASGFGGGGVHGYRALEGTFVGGCLFSGRTAGRAAARAV</sequence>
<evidence type="ECO:0000256" key="2">
    <source>
        <dbReference type="ARBA" id="ARBA00023002"/>
    </source>
</evidence>
<comment type="caution">
    <text evidence="4">The sequence shown here is derived from an EMBL/GenBank/DDBJ whole genome shotgun (WGS) entry which is preliminary data.</text>
</comment>
<gene>
    <name evidence="4" type="ORF">ACFQRL_07945</name>
</gene>
<evidence type="ECO:0000313" key="4">
    <source>
        <dbReference type="EMBL" id="MFC7268884.1"/>
    </source>
</evidence>
<dbReference type="PANTHER" id="PTHR43260:SF1">
    <property type="entry name" value="KSDD-LIKE STEROID DEHYDROGENASE RV0785"/>
    <property type="match status" value="1"/>
</dbReference>
<evidence type="ECO:0000256" key="1">
    <source>
        <dbReference type="ARBA" id="ARBA00022630"/>
    </source>
</evidence>
<dbReference type="SUPFAM" id="SSF51905">
    <property type="entry name" value="FAD/NAD(P)-binding domain"/>
    <property type="match status" value="1"/>
</dbReference>
<feature type="domain" description="FAD-dependent oxidoreductase 2 FAD-binding" evidence="3">
    <location>
        <begin position="9"/>
        <end position="536"/>
    </location>
</feature>
<name>A0ABW2HDG6_9MICO</name>
<evidence type="ECO:0000313" key="5">
    <source>
        <dbReference type="Proteomes" id="UP001596507"/>
    </source>
</evidence>
<dbReference type="Gene3D" id="3.90.700.10">
    <property type="entry name" value="Succinate dehydrogenase/fumarate reductase flavoprotein, catalytic domain"/>
    <property type="match status" value="1"/>
</dbReference>
<accession>A0ABW2HDG6</accession>
<dbReference type="InterPro" id="IPR003953">
    <property type="entry name" value="FAD-dep_OxRdtase_2_FAD-bd"/>
</dbReference>
<reference evidence="5" key="1">
    <citation type="journal article" date="2019" name="Int. J. Syst. Evol. Microbiol.">
        <title>The Global Catalogue of Microorganisms (GCM) 10K type strain sequencing project: providing services to taxonomists for standard genome sequencing and annotation.</title>
        <authorList>
            <consortium name="The Broad Institute Genomics Platform"/>
            <consortium name="The Broad Institute Genome Sequencing Center for Infectious Disease"/>
            <person name="Wu L."/>
            <person name="Ma J."/>
        </authorList>
    </citation>
    <scope>NUCLEOTIDE SEQUENCE [LARGE SCALE GENOMIC DNA]</scope>
    <source>
        <strain evidence="5">CGMCC 1.15772</strain>
    </source>
</reference>
<dbReference type="Pfam" id="PF00890">
    <property type="entry name" value="FAD_binding_2"/>
    <property type="match status" value="1"/>
</dbReference>
<keyword evidence="2" id="KW-0560">Oxidoreductase</keyword>
<dbReference type="Gene3D" id="3.50.50.60">
    <property type="entry name" value="FAD/NAD(P)-binding domain"/>
    <property type="match status" value="1"/>
</dbReference>
<dbReference type="PANTHER" id="PTHR43260">
    <property type="entry name" value="3-KETOSTEROID-DELTA-1-DEHYDROGENASE"/>
    <property type="match status" value="1"/>
</dbReference>
<dbReference type="InterPro" id="IPR014614">
    <property type="entry name" value="KsdD_DH"/>
</dbReference>
<dbReference type="InterPro" id="IPR036188">
    <property type="entry name" value="FAD/NAD-bd_sf"/>
</dbReference>
<evidence type="ECO:0000259" key="3">
    <source>
        <dbReference type="Pfam" id="PF00890"/>
    </source>
</evidence>
<keyword evidence="1" id="KW-0285">Flavoprotein</keyword>
<organism evidence="4 5">
    <name type="scientific">Microbacterium fluvii</name>
    <dbReference type="NCBI Taxonomy" id="415215"/>
    <lineage>
        <taxon>Bacteria</taxon>
        <taxon>Bacillati</taxon>
        <taxon>Actinomycetota</taxon>
        <taxon>Actinomycetes</taxon>
        <taxon>Micrococcales</taxon>
        <taxon>Microbacteriaceae</taxon>
        <taxon>Microbacterium</taxon>
    </lineage>
</organism>
<dbReference type="Proteomes" id="UP001596507">
    <property type="component" value="Unassembled WGS sequence"/>
</dbReference>
<dbReference type="InterPro" id="IPR027477">
    <property type="entry name" value="Succ_DH/fumarate_Rdtase_cat_sf"/>
</dbReference>